<reference evidence="1" key="1">
    <citation type="submission" date="2022-11" db="EMBL/GenBank/DDBJ databases">
        <title>Isolation and characterization of PLA-degrading bacterium Massilia sp. from Antarctic soil.</title>
        <authorList>
            <person name="Sato K."/>
            <person name="Gomez-Fuentes C."/>
            <person name="Ahmad S.A."/>
            <person name="Zulkharnain A."/>
        </authorList>
    </citation>
    <scope>NUCLEOTIDE SEQUENCE</scope>
    <source>
        <strain evidence="1">N-3</strain>
    </source>
</reference>
<protein>
    <submittedName>
        <fullName evidence="1">Uncharacterized protein</fullName>
    </submittedName>
</protein>
<sequence>MKEIRHAIRDIANGSKHFALDEAPKISIGPREISSFYAYFFGPQYSIDTKSLHFLMYELVGIVMDYFEWIFDDESPGAVPVAILEKLEYAKCLDSWDHVPMRSWPLFKARHVLRTLFQSDSSLATR</sequence>
<accession>A0ABN6TEB8</accession>
<dbReference type="Proteomes" id="UP001163336">
    <property type="component" value="Chromosome"/>
</dbReference>
<proteinExistence type="predicted"/>
<dbReference type="EMBL" id="AP026966">
    <property type="protein sequence ID" value="BDT59465.1"/>
    <property type="molecule type" value="Genomic_DNA"/>
</dbReference>
<gene>
    <name evidence="1" type="ORF">MasN3_29590</name>
</gene>
<evidence type="ECO:0000313" key="2">
    <source>
        <dbReference type="Proteomes" id="UP001163336"/>
    </source>
</evidence>
<organism evidence="1 2">
    <name type="scientific">Massilia varians</name>
    <dbReference type="NCBI Taxonomy" id="457921"/>
    <lineage>
        <taxon>Bacteria</taxon>
        <taxon>Pseudomonadati</taxon>
        <taxon>Pseudomonadota</taxon>
        <taxon>Betaproteobacteria</taxon>
        <taxon>Burkholderiales</taxon>
        <taxon>Oxalobacteraceae</taxon>
        <taxon>Telluria group</taxon>
        <taxon>Massilia</taxon>
    </lineage>
</organism>
<evidence type="ECO:0000313" key="1">
    <source>
        <dbReference type="EMBL" id="BDT59465.1"/>
    </source>
</evidence>
<keyword evidence="2" id="KW-1185">Reference proteome</keyword>
<name>A0ABN6TEB8_9BURK</name>